<dbReference type="Pfam" id="PF22733">
    <property type="entry name" value="NNH1"/>
    <property type="match status" value="1"/>
</dbReference>
<dbReference type="SUPFAM" id="SSF52058">
    <property type="entry name" value="L domain-like"/>
    <property type="match status" value="1"/>
</dbReference>
<dbReference type="PANTHER" id="PTHR46844">
    <property type="entry name" value="SLR5058 PROTEIN"/>
    <property type="match status" value="1"/>
</dbReference>
<dbReference type="Gene3D" id="3.40.50.300">
    <property type="entry name" value="P-loop containing nucleotide triphosphate hydrolases"/>
    <property type="match status" value="1"/>
</dbReference>
<reference evidence="5" key="1">
    <citation type="journal article" date="2019" name="Int. J. Syst. Evol. Microbiol.">
        <title>The Global Catalogue of Microorganisms (GCM) 10K type strain sequencing project: providing services to taxonomists for standard genome sequencing and annotation.</title>
        <authorList>
            <consortium name="The Broad Institute Genomics Platform"/>
            <consortium name="The Broad Institute Genome Sequencing Center for Infectious Disease"/>
            <person name="Wu L."/>
            <person name="Ma J."/>
        </authorList>
    </citation>
    <scope>NUCLEOTIDE SEQUENCE [LARGE SCALE GENOMIC DNA]</scope>
    <source>
        <strain evidence="5">JCM 3296</strain>
    </source>
</reference>
<dbReference type="Proteomes" id="UP000649573">
    <property type="component" value="Unassembled WGS sequence"/>
</dbReference>
<keyword evidence="2 4" id="KW-0067">ATP-binding</keyword>
<evidence type="ECO:0000256" key="1">
    <source>
        <dbReference type="ARBA" id="ARBA00022741"/>
    </source>
</evidence>
<evidence type="ECO:0000259" key="3">
    <source>
        <dbReference type="PROSITE" id="PS50837"/>
    </source>
</evidence>
<dbReference type="RefSeq" id="WP_189254636.1">
    <property type="nucleotide sequence ID" value="NZ_BMRE01000012.1"/>
</dbReference>
<dbReference type="PROSITE" id="PS50837">
    <property type="entry name" value="NACHT"/>
    <property type="match status" value="1"/>
</dbReference>
<accession>A0ABQ2UIT6</accession>
<dbReference type="InterPro" id="IPR054547">
    <property type="entry name" value="NNH1"/>
</dbReference>
<evidence type="ECO:0000313" key="4">
    <source>
        <dbReference type="EMBL" id="GGU38790.1"/>
    </source>
</evidence>
<dbReference type="PANTHER" id="PTHR46844:SF1">
    <property type="entry name" value="SLR5058 PROTEIN"/>
    <property type="match status" value="1"/>
</dbReference>
<evidence type="ECO:0000313" key="5">
    <source>
        <dbReference type="Proteomes" id="UP000649573"/>
    </source>
</evidence>
<dbReference type="InterPro" id="IPR007111">
    <property type="entry name" value="NACHT_NTPase"/>
</dbReference>
<dbReference type="Gene3D" id="3.80.10.10">
    <property type="entry name" value="Ribonuclease Inhibitor"/>
    <property type="match status" value="1"/>
</dbReference>
<protein>
    <submittedName>
        <fullName evidence="4">ATP-binding protein</fullName>
    </submittedName>
</protein>
<dbReference type="SUPFAM" id="SSF52540">
    <property type="entry name" value="P-loop containing nucleoside triphosphate hydrolases"/>
    <property type="match status" value="1"/>
</dbReference>
<keyword evidence="5" id="KW-1185">Reference proteome</keyword>
<sequence length="1076" mass="118776">MPAWETLFLRIGSSVAQQAGRSWLRRKTDQANRELSLVQLSALGGLPVLAQRRLNRQFEQLAEDVADRVQRFSDAEADGIDDNERAAALVAVAVTLERAELDDEKLFGSDVVDVRALLRPLAESAPDADLGELARALYAIVLKEAVSYLVEVVKTLPAFTNRALVEVLKRETQIIKELRTVLDRMPQLSATAEASEGDRRFEVDYRRVVADKFDQMQIFGASLGVTSRRYSLSVAYVTLTAVDHPAGSAVSHSMTADAHGANVCAALAQHRRVLISGEAGSGKTTLLRWLAVRGAERSFDHEMSAWNDTVPFLVQLRNYAERPLPGVGELVDGAGWAIRNQMPASWVDRVCASGRGLLLVDGVDELGEQHRARAHAWVEDLLRVYPRLRCVITSRPPSVDDNWLELPGVHLTHLQPMSPENVRAFVRYWHKAVLLRVEDPDERRDLPEFERRLLAAIDASRALTSLATNPLLCALLCALNRDRRSSLPRDRMEIYRTALEMLLSRRDDERNVPSQADLTTEDKQAVLEDLAHWLTVNNFVAAPRNRVLDQVARSLRANHLDGDPETVYDTLLLRSGLLRERDAESVDFIHRTFQEYLAAKKFVDTDSLEALLAHAHLDTYSEVITLAVGHARKHERDRFLRELRTKAQEADEQHQLALKVLCVRCLETAKRLDPGLRQDLLACVADLVPPRSMDQARALALIGEDVLPLLLTPRTFDRIEATFTVHTAGLLGTRSAYPVLRHFAANHSGPNVASALTAVWSYFNVDEYAREVLAHATFPDGYIELYQLQLVPAVHHLKGVQKVACFLGTAPKPGELTALTTLPNLTTLSLPSPGAAVLSELNAVKTLKVLSIVDESGDVRVLRSLSGLQLEALVCRGKGGVEIGTNLDHMTGLRNLHLESVAVDDLVQAMKKLPNLRSVSLVKPLGLDRLDHVLNTGDLRHLSISNCSLTSIGRCTAASSIIGLELSNVPNFRSLKGIEVFESLSRLRVEGTGLQDLGALENLPELETLYLDTEVQCALDPLADLPSLRFLQLMGGDGTVDLRPLAGKENLKVVVARWHEVLGANGLGENSGVLVS</sequence>
<dbReference type="GO" id="GO:0005524">
    <property type="term" value="F:ATP binding"/>
    <property type="evidence" value="ECO:0007669"/>
    <property type="project" value="UniProtKB-KW"/>
</dbReference>
<gene>
    <name evidence="4" type="ORF">GCM10010178_33930</name>
</gene>
<evidence type="ECO:0000256" key="2">
    <source>
        <dbReference type="ARBA" id="ARBA00022840"/>
    </source>
</evidence>
<dbReference type="EMBL" id="BMRE01000012">
    <property type="protein sequence ID" value="GGU38790.1"/>
    <property type="molecule type" value="Genomic_DNA"/>
</dbReference>
<name>A0ABQ2UIT6_9PSEU</name>
<organism evidence="4 5">
    <name type="scientific">Lentzea flava</name>
    <dbReference type="NCBI Taxonomy" id="103732"/>
    <lineage>
        <taxon>Bacteria</taxon>
        <taxon>Bacillati</taxon>
        <taxon>Actinomycetota</taxon>
        <taxon>Actinomycetes</taxon>
        <taxon>Pseudonocardiales</taxon>
        <taxon>Pseudonocardiaceae</taxon>
        <taxon>Lentzea</taxon>
    </lineage>
</organism>
<feature type="domain" description="NACHT" evidence="3">
    <location>
        <begin position="271"/>
        <end position="604"/>
    </location>
</feature>
<comment type="caution">
    <text evidence="4">The sequence shown here is derived from an EMBL/GenBank/DDBJ whole genome shotgun (WGS) entry which is preliminary data.</text>
</comment>
<dbReference type="Pfam" id="PF05729">
    <property type="entry name" value="NACHT"/>
    <property type="match status" value="1"/>
</dbReference>
<dbReference type="InterPro" id="IPR027417">
    <property type="entry name" value="P-loop_NTPase"/>
</dbReference>
<dbReference type="InterPro" id="IPR032675">
    <property type="entry name" value="LRR_dom_sf"/>
</dbReference>
<proteinExistence type="predicted"/>
<keyword evidence="1" id="KW-0547">Nucleotide-binding</keyword>